<accession>A0A7W8ZMU1</accession>
<keyword evidence="4" id="KW-0378">Hydrolase</keyword>
<dbReference type="PANTHER" id="PTHR14969">
    <property type="entry name" value="SPHINGOSINE-1-PHOSPHATE PHOSPHOHYDROLASE"/>
    <property type="match status" value="1"/>
</dbReference>
<dbReference type="InterPro" id="IPR036938">
    <property type="entry name" value="PAP2/HPO_sf"/>
</dbReference>
<organism evidence="9 10">
    <name type="scientific">Pedobacter cryoconitis</name>
    <dbReference type="NCBI Taxonomy" id="188932"/>
    <lineage>
        <taxon>Bacteria</taxon>
        <taxon>Pseudomonadati</taxon>
        <taxon>Bacteroidota</taxon>
        <taxon>Sphingobacteriia</taxon>
        <taxon>Sphingobacteriales</taxon>
        <taxon>Sphingobacteriaceae</taxon>
        <taxon>Pedobacter</taxon>
    </lineage>
</organism>
<protein>
    <submittedName>
        <fullName evidence="9">Membrane-associated phospholipid phosphatase</fullName>
    </submittedName>
</protein>
<dbReference type="Proteomes" id="UP000537204">
    <property type="component" value="Unassembled WGS sequence"/>
</dbReference>
<dbReference type="AlphaFoldDB" id="A0A7W8ZMU1"/>
<evidence type="ECO:0000256" key="1">
    <source>
        <dbReference type="ARBA" id="ARBA00004651"/>
    </source>
</evidence>
<dbReference type="PANTHER" id="PTHR14969:SF62">
    <property type="entry name" value="DECAPRENYLPHOSPHORYL-5-PHOSPHORIBOSE PHOSPHATASE RV3807C-RELATED"/>
    <property type="match status" value="1"/>
</dbReference>
<evidence type="ECO:0000256" key="3">
    <source>
        <dbReference type="ARBA" id="ARBA00022692"/>
    </source>
</evidence>
<evidence type="ECO:0000256" key="4">
    <source>
        <dbReference type="ARBA" id="ARBA00022801"/>
    </source>
</evidence>
<feature type="transmembrane region" description="Helical" evidence="7">
    <location>
        <begin position="130"/>
        <end position="149"/>
    </location>
</feature>
<evidence type="ECO:0000313" key="10">
    <source>
        <dbReference type="Proteomes" id="UP000537204"/>
    </source>
</evidence>
<proteinExistence type="predicted"/>
<keyword evidence="6 7" id="KW-0472">Membrane</keyword>
<feature type="domain" description="Phosphatidic acid phosphatase type 2/haloperoxidase" evidence="8">
    <location>
        <begin position="79"/>
        <end position="195"/>
    </location>
</feature>
<evidence type="ECO:0000256" key="6">
    <source>
        <dbReference type="ARBA" id="ARBA00023136"/>
    </source>
</evidence>
<evidence type="ECO:0000256" key="2">
    <source>
        <dbReference type="ARBA" id="ARBA00022475"/>
    </source>
</evidence>
<keyword evidence="2" id="KW-1003">Cell membrane</keyword>
<feature type="transmembrane region" description="Helical" evidence="7">
    <location>
        <begin position="79"/>
        <end position="99"/>
    </location>
</feature>
<dbReference type="InterPro" id="IPR000326">
    <property type="entry name" value="PAP2/HPO"/>
</dbReference>
<dbReference type="GO" id="GO:0005886">
    <property type="term" value="C:plasma membrane"/>
    <property type="evidence" value="ECO:0007669"/>
    <property type="project" value="UniProtKB-SubCell"/>
</dbReference>
<name>A0A7W8ZMU1_9SPHI</name>
<sequence length="219" mass="25220">MWKLLKQCPVFFALLAILLVIGISSCLLTSKLISFIFINSYHDKWLDLFFSYYTFMGDGVMCIVVIITLFLIKKRKPALILLVSYLSSGIFVQLLKRFINNPRPSLYFDQIGFKYPYFVKGIHQMHSGSFPSGHTTSAFAMAIVLTLCFKQKWISLLFMLLAVFAGYSRIYLAQHFLEDVVVGALIGSVFGLISYYYIWQSRDIRFFGIYEAEIIPEKS</sequence>
<comment type="caution">
    <text evidence="9">The sequence shown here is derived from an EMBL/GenBank/DDBJ whole genome shotgun (WGS) entry which is preliminary data.</text>
</comment>
<dbReference type="Pfam" id="PF01569">
    <property type="entry name" value="PAP2"/>
    <property type="match status" value="1"/>
</dbReference>
<reference evidence="9 10" key="1">
    <citation type="submission" date="2020-08" db="EMBL/GenBank/DDBJ databases">
        <title>Genomic Encyclopedia of Type Strains, Phase IV (KMG-V): Genome sequencing to study the core and pangenomes of soil and plant-associated prokaryotes.</title>
        <authorList>
            <person name="Whitman W."/>
        </authorList>
    </citation>
    <scope>NUCLEOTIDE SEQUENCE [LARGE SCALE GENOMIC DNA]</scope>
    <source>
        <strain evidence="9 10">S3M1</strain>
    </source>
</reference>
<dbReference type="PROSITE" id="PS51257">
    <property type="entry name" value="PROKAR_LIPOPROTEIN"/>
    <property type="match status" value="1"/>
</dbReference>
<dbReference type="SMART" id="SM00014">
    <property type="entry name" value="acidPPc"/>
    <property type="match status" value="1"/>
</dbReference>
<evidence type="ECO:0000256" key="7">
    <source>
        <dbReference type="SAM" id="Phobius"/>
    </source>
</evidence>
<dbReference type="RefSeq" id="WP_183882814.1">
    <property type="nucleotide sequence ID" value="NZ_JACHCE010000004.1"/>
</dbReference>
<evidence type="ECO:0000259" key="8">
    <source>
        <dbReference type="SMART" id="SM00014"/>
    </source>
</evidence>
<gene>
    <name evidence="9" type="ORF">HDE68_002825</name>
</gene>
<feature type="transmembrane region" description="Helical" evidence="7">
    <location>
        <begin position="12"/>
        <end position="38"/>
    </location>
</feature>
<dbReference type="Gene3D" id="1.20.144.10">
    <property type="entry name" value="Phosphatidic acid phosphatase type 2/haloperoxidase"/>
    <property type="match status" value="1"/>
</dbReference>
<feature type="transmembrane region" description="Helical" evidence="7">
    <location>
        <begin position="180"/>
        <end position="199"/>
    </location>
</feature>
<feature type="transmembrane region" description="Helical" evidence="7">
    <location>
        <begin position="156"/>
        <end position="174"/>
    </location>
</feature>
<keyword evidence="3 7" id="KW-0812">Transmembrane</keyword>
<dbReference type="GO" id="GO:0016787">
    <property type="term" value="F:hydrolase activity"/>
    <property type="evidence" value="ECO:0007669"/>
    <property type="project" value="UniProtKB-KW"/>
</dbReference>
<evidence type="ECO:0000256" key="5">
    <source>
        <dbReference type="ARBA" id="ARBA00022989"/>
    </source>
</evidence>
<dbReference type="EMBL" id="JACHCE010000004">
    <property type="protein sequence ID" value="MBB5636912.1"/>
    <property type="molecule type" value="Genomic_DNA"/>
</dbReference>
<evidence type="ECO:0000313" key="9">
    <source>
        <dbReference type="EMBL" id="MBB5636912.1"/>
    </source>
</evidence>
<dbReference type="SUPFAM" id="SSF48317">
    <property type="entry name" value="Acid phosphatase/Vanadium-dependent haloperoxidase"/>
    <property type="match status" value="1"/>
</dbReference>
<keyword evidence="5 7" id="KW-1133">Transmembrane helix</keyword>
<comment type="subcellular location">
    <subcellularLocation>
        <location evidence="1">Cell membrane</location>
        <topology evidence="1">Multi-pass membrane protein</topology>
    </subcellularLocation>
</comment>
<feature type="transmembrane region" description="Helical" evidence="7">
    <location>
        <begin position="50"/>
        <end position="72"/>
    </location>
</feature>